<evidence type="ECO:0000256" key="1">
    <source>
        <dbReference type="ARBA" id="ARBA00007040"/>
    </source>
</evidence>
<comment type="similarity">
    <text evidence="1">Belongs to the amino acid-polyamine-organocation (APC) superfamily. L-type amino acid transporter (LAT) (TC 2.A.3.8) family.</text>
</comment>
<sequence length="367" mass="39589">MCPPGPCRNLPLAIIISLPIVTLVYVLTNLAYFTTLSPEQMLTSEAVAVALSWVHVNPVGGWRLFFVGAREGHLPSILSMIHPRLLTPVPSLVFTGLRVPQTTRSFKTGVGACGQPARRMCPVAGSGSRPALCLQCLMTLLYAFSKDIFSVINFFSFFNWLCSLSPSERTGAEVRSLQHGAAGVAMRRLHAAMQPVVQSIRKDSEECGIGFTIILSGLPVYFLGVWWRNKPKWLLQGICEYLAPAGPPPPALGSAPPTWPCCPDLTALARSDACGRLGVGVGTCEALAEQTELGNKGFQKTRLLLPSNEIPVCRQLKPSRLRRENRICAVATGLIYKPGSAPCAETAVSVTGSCMGFKIPRVAVPEF</sequence>
<name>A0A6A1QDL3_BALPH</name>
<evidence type="ECO:0000313" key="3">
    <source>
        <dbReference type="EMBL" id="KAB0404679.1"/>
    </source>
</evidence>
<evidence type="ECO:0000313" key="4">
    <source>
        <dbReference type="Proteomes" id="UP000437017"/>
    </source>
</evidence>
<dbReference type="GO" id="GO:0015175">
    <property type="term" value="F:neutral L-amino acid transmembrane transporter activity"/>
    <property type="evidence" value="ECO:0007669"/>
    <property type="project" value="TreeGrafter"/>
</dbReference>
<dbReference type="AlphaFoldDB" id="A0A6A1QDL3"/>
<keyword evidence="2" id="KW-0812">Transmembrane</keyword>
<dbReference type="Proteomes" id="UP000437017">
    <property type="component" value="Unassembled WGS sequence"/>
</dbReference>
<dbReference type="Gene3D" id="1.20.1740.10">
    <property type="entry name" value="Amino acid/polyamine transporter I"/>
    <property type="match status" value="1"/>
</dbReference>
<accession>A0A6A1QDL3</accession>
<organism evidence="3 4">
    <name type="scientific">Balaenoptera physalus</name>
    <name type="common">Fin whale</name>
    <name type="synonym">Balaena physalus</name>
    <dbReference type="NCBI Taxonomy" id="9770"/>
    <lineage>
        <taxon>Eukaryota</taxon>
        <taxon>Metazoa</taxon>
        <taxon>Chordata</taxon>
        <taxon>Craniata</taxon>
        <taxon>Vertebrata</taxon>
        <taxon>Euteleostomi</taxon>
        <taxon>Mammalia</taxon>
        <taxon>Eutheria</taxon>
        <taxon>Laurasiatheria</taxon>
        <taxon>Artiodactyla</taxon>
        <taxon>Whippomorpha</taxon>
        <taxon>Cetacea</taxon>
        <taxon>Mysticeti</taxon>
        <taxon>Balaenopteridae</taxon>
        <taxon>Balaenoptera</taxon>
    </lineage>
</organism>
<dbReference type="GO" id="GO:0015179">
    <property type="term" value="F:L-amino acid transmembrane transporter activity"/>
    <property type="evidence" value="ECO:0007669"/>
    <property type="project" value="TreeGrafter"/>
</dbReference>
<feature type="transmembrane region" description="Helical" evidence="2">
    <location>
        <begin position="208"/>
        <end position="227"/>
    </location>
</feature>
<dbReference type="EMBL" id="SGJD01000549">
    <property type="protein sequence ID" value="KAB0404679.1"/>
    <property type="molecule type" value="Genomic_DNA"/>
</dbReference>
<keyword evidence="2" id="KW-0472">Membrane</keyword>
<dbReference type="OrthoDB" id="10062876at2759"/>
<dbReference type="InterPro" id="IPR050598">
    <property type="entry name" value="AminoAcid_Transporter"/>
</dbReference>
<feature type="transmembrane region" description="Helical" evidence="2">
    <location>
        <begin position="12"/>
        <end position="33"/>
    </location>
</feature>
<dbReference type="PANTHER" id="PTHR11785:SF315">
    <property type="entry name" value="LARGE NEUTRAL AMINO ACIDS TRANSPORTER SMALL SUBUNIT 1"/>
    <property type="match status" value="1"/>
</dbReference>
<dbReference type="PANTHER" id="PTHR11785">
    <property type="entry name" value="AMINO ACID TRANSPORTER"/>
    <property type="match status" value="1"/>
</dbReference>
<protein>
    <submittedName>
        <fullName evidence="3">Uncharacterized protein</fullName>
    </submittedName>
</protein>
<comment type="caution">
    <text evidence="3">The sequence shown here is derived from an EMBL/GenBank/DDBJ whole genome shotgun (WGS) entry which is preliminary data.</text>
</comment>
<proteinExistence type="inferred from homology"/>
<keyword evidence="4" id="KW-1185">Reference proteome</keyword>
<reference evidence="3 4" key="1">
    <citation type="journal article" date="2019" name="PLoS ONE">
        <title>Genomic analyses reveal an absence of contemporary introgressive admixture between fin whales and blue whales, despite known hybrids.</title>
        <authorList>
            <person name="Westbury M.V."/>
            <person name="Petersen B."/>
            <person name="Lorenzen E.D."/>
        </authorList>
    </citation>
    <scope>NUCLEOTIDE SEQUENCE [LARGE SCALE GENOMIC DNA]</scope>
    <source>
        <strain evidence="3">FinWhale-01</strain>
    </source>
</reference>
<gene>
    <name evidence="3" type="ORF">E2I00_019637</name>
</gene>
<keyword evidence="2" id="KW-1133">Transmembrane helix</keyword>
<evidence type="ECO:0000256" key="2">
    <source>
        <dbReference type="SAM" id="Phobius"/>
    </source>
</evidence>